<feature type="transmembrane region" description="Helical" evidence="7">
    <location>
        <begin position="155"/>
        <end position="178"/>
    </location>
</feature>
<evidence type="ECO:0000256" key="7">
    <source>
        <dbReference type="SAM" id="Phobius"/>
    </source>
</evidence>
<evidence type="ECO:0000256" key="3">
    <source>
        <dbReference type="ARBA" id="ARBA00022741"/>
    </source>
</evidence>
<keyword evidence="6 7" id="KW-0472">Membrane</keyword>
<dbReference type="SUPFAM" id="SSF90123">
    <property type="entry name" value="ABC transporter transmembrane region"/>
    <property type="match status" value="1"/>
</dbReference>
<dbReference type="EMBL" id="JACJLV010000005">
    <property type="protein sequence ID" value="MBM6826015.1"/>
    <property type="molecule type" value="Genomic_DNA"/>
</dbReference>
<gene>
    <name evidence="10" type="ORF">H6A13_02695</name>
</gene>
<comment type="subcellular location">
    <subcellularLocation>
        <location evidence="1">Cell membrane</location>
        <topology evidence="1">Multi-pass membrane protein</topology>
    </subcellularLocation>
</comment>
<comment type="caution">
    <text evidence="10">The sequence shown here is derived from an EMBL/GenBank/DDBJ whole genome shotgun (WGS) entry which is preliminary data.</text>
</comment>
<feature type="domain" description="ABC transporter" evidence="8">
    <location>
        <begin position="340"/>
        <end position="558"/>
    </location>
</feature>
<evidence type="ECO:0000256" key="4">
    <source>
        <dbReference type="ARBA" id="ARBA00022840"/>
    </source>
</evidence>
<evidence type="ECO:0000259" key="8">
    <source>
        <dbReference type="PROSITE" id="PS50893"/>
    </source>
</evidence>
<evidence type="ECO:0000256" key="6">
    <source>
        <dbReference type="ARBA" id="ARBA00023136"/>
    </source>
</evidence>
<keyword evidence="5 7" id="KW-1133">Transmembrane helix</keyword>
<keyword evidence="4 10" id="KW-0067">ATP-binding</keyword>
<dbReference type="PANTHER" id="PTHR24221:SF654">
    <property type="entry name" value="ATP-BINDING CASSETTE SUB-FAMILY B MEMBER 6"/>
    <property type="match status" value="1"/>
</dbReference>
<accession>A0A939BB46</accession>
<feature type="transmembrane region" description="Helical" evidence="7">
    <location>
        <begin position="26"/>
        <end position="49"/>
    </location>
</feature>
<evidence type="ECO:0000313" key="10">
    <source>
        <dbReference type="EMBL" id="MBM6826015.1"/>
    </source>
</evidence>
<name>A0A939BB46_9CLOT</name>
<dbReference type="Gene3D" id="1.20.1560.10">
    <property type="entry name" value="ABC transporter type 1, transmembrane domain"/>
    <property type="match status" value="1"/>
</dbReference>
<protein>
    <submittedName>
        <fullName evidence="10">ABC transporter ATP-binding protein</fullName>
    </submittedName>
</protein>
<dbReference type="Gene3D" id="3.40.50.300">
    <property type="entry name" value="P-loop containing nucleotide triphosphate hydrolases"/>
    <property type="match status" value="1"/>
</dbReference>
<dbReference type="Pfam" id="PF00664">
    <property type="entry name" value="ABC_membrane"/>
    <property type="match status" value="1"/>
</dbReference>
<dbReference type="InterPro" id="IPR003439">
    <property type="entry name" value="ABC_transporter-like_ATP-bd"/>
</dbReference>
<dbReference type="GO" id="GO:0005524">
    <property type="term" value="F:ATP binding"/>
    <property type="evidence" value="ECO:0007669"/>
    <property type="project" value="UniProtKB-KW"/>
</dbReference>
<dbReference type="Proteomes" id="UP000713880">
    <property type="component" value="Unassembled WGS sequence"/>
</dbReference>
<dbReference type="PROSITE" id="PS50929">
    <property type="entry name" value="ABC_TM1F"/>
    <property type="match status" value="1"/>
</dbReference>
<dbReference type="InterPro" id="IPR027417">
    <property type="entry name" value="P-loop_NTPase"/>
</dbReference>
<dbReference type="InterPro" id="IPR011527">
    <property type="entry name" value="ABC1_TM_dom"/>
</dbReference>
<proteinExistence type="predicted"/>
<evidence type="ECO:0000256" key="2">
    <source>
        <dbReference type="ARBA" id="ARBA00022692"/>
    </source>
</evidence>
<feature type="transmembrane region" description="Helical" evidence="7">
    <location>
        <begin position="61"/>
        <end position="83"/>
    </location>
</feature>
<evidence type="ECO:0000313" key="11">
    <source>
        <dbReference type="Proteomes" id="UP000713880"/>
    </source>
</evidence>
<dbReference type="InterPro" id="IPR036640">
    <property type="entry name" value="ABC1_TM_sf"/>
</dbReference>
<dbReference type="RefSeq" id="WP_204908080.1">
    <property type="nucleotide sequence ID" value="NZ_JACJLV010000005.1"/>
</dbReference>
<reference evidence="10" key="2">
    <citation type="journal article" date="2021" name="Sci. Rep.">
        <title>The distribution of antibiotic resistance genes in chicken gut microbiota commensals.</title>
        <authorList>
            <person name="Juricova H."/>
            <person name="Matiasovicova J."/>
            <person name="Kubasova T."/>
            <person name="Cejkova D."/>
            <person name="Rychlik I."/>
        </authorList>
    </citation>
    <scope>NUCLEOTIDE SEQUENCE</scope>
    <source>
        <strain evidence="10">An420c</strain>
    </source>
</reference>
<feature type="domain" description="ABC transmembrane type-1" evidence="9">
    <location>
        <begin position="29"/>
        <end position="299"/>
    </location>
</feature>
<reference evidence="10" key="1">
    <citation type="submission" date="2020-08" db="EMBL/GenBank/DDBJ databases">
        <authorList>
            <person name="Cejkova D."/>
            <person name="Kubasova T."/>
            <person name="Jahodarova E."/>
            <person name="Rychlik I."/>
        </authorList>
    </citation>
    <scope>NUCLEOTIDE SEQUENCE</scope>
    <source>
        <strain evidence="10">An420c</strain>
    </source>
</reference>
<dbReference type="InterPro" id="IPR039421">
    <property type="entry name" value="Type_1_exporter"/>
</dbReference>
<dbReference type="SUPFAM" id="SSF52540">
    <property type="entry name" value="P-loop containing nucleoside triphosphate hydrolases"/>
    <property type="match status" value="1"/>
</dbReference>
<sequence>MRFIENIEKEGSLVSYFLKETFIWKYYGVMMLLVVLSVIANLSFSYGFSEILSGNRQAAESISLIFLVFAGGKLSYTVCRFAYSQITLQLKMELKKRYSEKITGNLLVADYAWTVEQRGGDLIGKSCEDVDCTAEAMAVYLPKLFKSAGLLAFNAIYLSGYHLILGAAFVLPLPFLFFSEWKGREITRQYLHNSTAVLSERNAVFQDLVSHHDLITHTSAQEKMLSRMEEVNERYAKIFGRTMGALVGWMSPAILLNKVPLLLIGIWGSVLAGQDRISAAAFLSAFLFTYAFNEELADLDDFMANFPTLEVFMERVKELIDCPKQKSGRLETFYEYHPVICFEKVFFCYHDSTVFEQLSFQVKAGEKVLLLGKNGSGKTTVLKLICGIYQPSAGRVRVCGEAPETYSLTGMRQILSYVSAEPVLWEGTLRDNLTCGKVIEEEKIIKALCAFDFYSAFPDRGAQDILEYLVKDNGENLSGGQRERIGLARAWLSGTPVILLDEATNSLDQSGEKKIIQFLCDSGRTVCMTTHHTELLPYFDRGIQLGDQREVAWKEENYEKNS</sequence>
<evidence type="ECO:0000256" key="5">
    <source>
        <dbReference type="ARBA" id="ARBA00022989"/>
    </source>
</evidence>
<dbReference type="PROSITE" id="PS50893">
    <property type="entry name" value="ABC_TRANSPORTER_2"/>
    <property type="match status" value="1"/>
</dbReference>
<keyword evidence="3" id="KW-0547">Nucleotide-binding</keyword>
<keyword evidence="2 7" id="KW-0812">Transmembrane</keyword>
<dbReference type="SMART" id="SM00382">
    <property type="entry name" value="AAA"/>
    <property type="match status" value="1"/>
</dbReference>
<dbReference type="AlphaFoldDB" id="A0A939BB46"/>
<evidence type="ECO:0000259" key="9">
    <source>
        <dbReference type="PROSITE" id="PS50929"/>
    </source>
</evidence>
<dbReference type="Pfam" id="PF00005">
    <property type="entry name" value="ABC_tran"/>
    <property type="match status" value="1"/>
</dbReference>
<dbReference type="GO" id="GO:0016887">
    <property type="term" value="F:ATP hydrolysis activity"/>
    <property type="evidence" value="ECO:0007669"/>
    <property type="project" value="InterPro"/>
</dbReference>
<organism evidence="10 11">
    <name type="scientific">Mordavella massiliensis</name>
    <dbReference type="NCBI Taxonomy" id="1871024"/>
    <lineage>
        <taxon>Bacteria</taxon>
        <taxon>Bacillati</taxon>
        <taxon>Bacillota</taxon>
        <taxon>Clostridia</taxon>
        <taxon>Eubacteriales</taxon>
        <taxon>Clostridiaceae</taxon>
        <taxon>Mordavella</taxon>
    </lineage>
</organism>
<dbReference type="GO" id="GO:0005886">
    <property type="term" value="C:plasma membrane"/>
    <property type="evidence" value="ECO:0007669"/>
    <property type="project" value="UniProtKB-SubCell"/>
</dbReference>
<feature type="transmembrane region" description="Helical" evidence="7">
    <location>
        <begin position="246"/>
        <end position="270"/>
    </location>
</feature>
<evidence type="ECO:0000256" key="1">
    <source>
        <dbReference type="ARBA" id="ARBA00004651"/>
    </source>
</evidence>
<dbReference type="InterPro" id="IPR003593">
    <property type="entry name" value="AAA+_ATPase"/>
</dbReference>
<dbReference type="PANTHER" id="PTHR24221">
    <property type="entry name" value="ATP-BINDING CASSETTE SUB-FAMILY B"/>
    <property type="match status" value="1"/>
</dbReference>
<keyword evidence="11" id="KW-1185">Reference proteome</keyword>
<dbReference type="GO" id="GO:0140359">
    <property type="term" value="F:ABC-type transporter activity"/>
    <property type="evidence" value="ECO:0007669"/>
    <property type="project" value="InterPro"/>
</dbReference>